<dbReference type="Proteomes" id="UP000885847">
    <property type="component" value="Unassembled WGS sequence"/>
</dbReference>
<dbReference type="Gene3D" id="3.30.428.10">
    <property type="entry name" value="HIT-like"/>
    <property type="match status" value="1"/>
</dbReference>
<dbReference type="AlphaFoldDB" id="A0A7C0Z9W2"/>
<dbReference type="GO" id="GO:0003824">
    <property type="term" value="F:catalytic activity"/>
    <property type="evidence" value="ECO:0007669"/>
    <property type="project" value="InterPro"/>
</dbReference>
<proteinExistence type="predicted"/>
<evidence type="ECO:0000313" key="3">
    <source>
        <dbReference type="EMBL" id="HDI83140.1"/>
    </source>
</evidence>
<accession>A0A7C0Z9W2</accession>
<dbReference type="PROSITE" id="PS51084">
    <property type="entry name" value="HIT_2"/>
    <property type="match status" value="1"/>
</dbReference>
<dbReference type="GO" id="GO:0009117">
    <property type="term" value="P:nucleotide metabolic process"/>
    <property type="evidence" value="ECO:0007669"/>
    <property type="project" value="TreeGrafter"/>
</dbReference>
<organism evidence="3">
    <name type="scientific">candidate division WOR-3 bacterium</name>
    <dbReference type="NCBI Taxonomy" id="2052148"/>
    <lineage>
        <taxon>Bacteria</taxon>
        <taxon>Bacteria division WOR-3</taxon>
    </lineage>
</organism>
<reference evidence="3" key="1">
    <citation type="journal article" date="2020" name="mSystems">
        <title>Genome- and Community-Level Interaction Insights into Carbon Utilization and Element Cycling Functions of Hydrothermarchaeota in Hydrothermal Sediment.</title>
        <authorList>
            <person name="Zhou Z."/>
            <person name="Liu Y."/>
            <person name="Xu W."/>
            <person name="Pan J."/>
            <person name="Luo Z.H."/>
            <person name="Li M."/>
        </authorList>
    </citation>
    <scope>NUCLEOTIDE SEQUENCE [LARGE SCALE GENOMIC DNA]</scope>
    <source>
        <strain evidence="3">HyVt-102</strain>
    </source>
</reference>
<comment type="caution">
    <text evidence="1">Lacks conserved residue(s) required for the propagation of feature annotation.</text>
</comment>
<evidence type="ECO:0000256" key="1">
    <source>
        <dbReference type="PROSITE-ProRule" id="PRU00464"/>
    </source>
</evidence>
<comment type="caution">
    <text evidence="3">The sequence shown here is derived from an EMBL/GenBank/DDBJ whole genome shotgun (WGS) entry which is preliminary data.</text>
</comment>
<dbReference type="InterPro" id="IPR036265">
    <property type="entry name" value="HIT-like_sf"/>
</dbReference>
<dbReference type="PRINTS" id="PR00332">
    <property type="entry name" value="HISTRIAD"/>
</dbReference>
<dbReference type="SUPFAM" id="SSF54197">
    <property type="entry name" value="HIT-like"/>
    <property type="match status" value="1"/>
</dbReference>
<protein>
    <submittedName>
        <fullName evidence="3">HIT domain-containing protein</fullName>
    </submittedName>
</protein>
<dbReference type="InterPro" id="IPR011146">
    <property type="entry name" value="HIT-like"/>
</dbReference>
<gene>
    <name evidence="3" type="ORF">ENF18_05055</name>
</gene>
<feature type="domain" description="HIT" evidence="2">
    <location>
        <begin position="5"/>
        <end position="68"/>
    </location>
</feature>
<evidence type="ECO:0000259" key="2">
    <source>
        <dbReference type="PROSITE" id="PS51084"/>
    </source>
</evidence>
<dbReference type="PANTHER" id="PTHR46648:SF1">
    <property type="entry name" value="ADENOSINE 5'-MONOPHOSPHORAMIDASE HNT1"/>
    <property type="match status" value="1"/>
</dbReference>
<dbReference type="Pfam" id="PF11969">
    <property type="entry name" value="DcpS_C"/>
    <property type="match status" value="1"/>
</dbReference>
<dbReference type="EMBL" id="DQWE01000242">
    <property type="protein sequence ID" value="HDI83140.1"/>
    <property type="molecule type" value="Genomic_DNA"/>
</dbReference>
<dbReference type="PANTHER" id="PTHR46648">
    <property type="entry name" value="HIT FAMILY PROTEIN 1"/>
    <property type="match status" value="1"/>
</dbReference>
<dbReference type="InterPro" id="IPR001310">
    <property type="entry name" value="Histidine_triad_HIT"/>
</dbReference>
<name>A0A7C0Z9W2_UNCW3</name>
<sequence>MRNCLFCKIVKGTEPASVVYSDDKVMAFMAICPVNLGHVLVIPKKTVPSVHKFTTHILYFFIPIFLIS</sequence>